<keyword evidence="7" id="KW-0456">Lyase</keyword>
<dbReference type="InterPro" id="IPR036590">
    <property type="entry name" value="SRAP-like"/>
</dbReference>
<dbReference type="GO" id="GO:0016787">
    <property type="term" value="F:hydrolase activity"/>
    <property type="evidence" value="ECO:0007669"/>
    <property type="project" value="UniProtKB-KW"/>
</dbReference>
<proteinExistence type="inferred from homology"/>
<gene>
    <name evidence="9" type="ORF">ACFQHR_18740</name>
</gene>
<evidence type="ECO:0000256" key="1">
    <source>
        <dbReference type="ARBA" id="ARBA00008136"/>
    </source>
</evidence>
<dbReference type="Pfam" id="PF02586">
    <property type="entry name" value="SRAP"/>
    <property type="match status" value="1"/>
</dbReference>
<keyword evidence="10" id="KW-1185">Reference proteome</keyword>
<evidence type="ECO:0000256" key="7">
    <source>
        <dbReference type="ARBA" id="ARBA00023239"/>
    </source>
</evidence>
<dbReference type="EC" id="3.4.-.-" evidence="8"/>
<protein>
    <recommendedName>
        <fullName evidence="8">Abasic site processing protein</fullName>
        <ecNumber evidence="8">3.4.-.-</ecNumber>
    </recommendedName>
</protein>
<evidence type="ECO:0000313" key="10">
    <source>
        <dbReference type="Proteomes" id="UP001596405"/>
    </source>
</evidence>
<keyword evidence="2 8" id="KW-0645">Protease</keyword>
<name>A0ABW2DPM3_9BACT</name>
<dbReference type="Gene3D" id="3.90.1680.10">
    <property type="entry name" value="SOS response associated peptidase-like"/>
    <property type="match status" value="1"/>
</dbReference>
<comment type="caution">
    <text evidence="9">The sequence shown here is derived from an EMBL/GenBank/DDBJ whole genome shotgun (WGS) entry which is preliminary data.</text>
</comment>
<dbReference type="Proteomes" id="UP001596405">
    <property type="component" value="Unassembled WGS sequence"/>
</dbReference>
<dbReference type="RefSeq" id="WP_066620895.1">
    <property type="nucleotide sequence ID" value="NZ_JBHSYQ010000016.1"/>
</dbReference>
<keyword evidence="3" id="KW-0227">DNA damage</keyword>
<organism evidence="9 10">
    <name type="scientific">Rufibacter roseus</name>
    <dbReference type="NCBI Taxonomy" id="1567108"/>
    <lineage>
        <taxon>Bacteria</taxon>
        <taxon>Pseudomonadati</taxon>
        <taxon>Bacteroidota</taxon>
        <taxon>Cytophagia</taxon>
        <taxon>Cytophagales</taxon>
        <taxon>Hymenobacteraceae</taxon>
        <taxon>Rufibacter</taxon>
    </lineage>
</organism>
<keyword evidence="5" id="KW-0190">Covalent protein-DNA linkage</keyword>
<evidence type="ECO:0000313" key="9">
    <source>
        <dbReference type="EMBL" id="MFC6999680.1"/>
    </source>
</evidence>
<dbReference type="PANTHER" id="PTHR13604">
    <property type="entry name" value="DC12-RELATED"/>
    <property type="match status" value="1"/>
</dbReference>
<comment type="similarity">
    <text evidence="1 8">Belongs to the SOS response-associated peptidase family.</text>
</comment>
<keyword evidence="4 8" id="KW-0378">Hydrolase</keyword>
<dbReference type="EMBL" id="JBHSYQ010000016">
    <property type="protein sequence ID" value="MFC6999680.1"/>
    <property type="molecule type" value="Genomic_DNA"/>
</dbReference>
<evidence type="ECO:0000256" key="8">
    <source>
        <dbReference type="RuleBase" id="RU364100"/>
    </source>
</evidence>
<evidence type="ECO:0000256" key="4">
    <source>
        <dbReference type="ARBA" id="ARBA00022801"/>
    </source>
</evidence>
<evidence type="ECO:0000256" key="2">
    <source>
        <dbReference type="ARBA" id="ARBA00022670"/>
    </source>
</evidence>
<evidence type="ECO:0000256" key="3">
    <source>
        <dbReference type="ARBA" id="ARBA00022763"/>
    </source>
</evidence>
<sequence>MCGRYSVIAKKGKANPKSSGSVAEILQKYKEQNRYNAAPSQSLPVITNLAPTAVQHFSWGLLPSWAKEKKHGLRPINTRTETIMEKASFRQLVSSRRCLVPADGFYEWKRVGKDKAPYRIILKDHSLFTFAGLWDEWVDHSTGEVLNTFTVITTEPNELMLNIHNRMPAILHPEEEQVWLSGTEDISRLVELLRPYPAHEMLAYPVSALVNSPKNDVPAVLDPVAEQDSMFD</sequence>
<evidence type="ECO:0000256" key="6">
    <source>
        <dbReference type="ARBA" id="ARBA00023125"/>
    </source>
</evidence>
<keyword evidence="6" id="KW-0238">DNA-binding</keyword>
<accession>A0ABW2DPM3</accession>
<dbReference type="PANTHER" id="PTHR13604:SF0">
    <property type="entry name" value="ABASIC SITE PROCESSING PROTEIN HMCES"/>
    <property type="match status" value="1"/>
</dbReference>
<reference evidence="10" key="1">
    <citation type="journal article" date="2019" name="Int. J. Syst. Evol. Microbiol.">
        <title>The Global Catalogue of Microorganisms (GCM) 10K type strain sequencing project: providing services to taxonomists for standard genome sequencing and annotation.</title>
        <authorList>
            <consortium name="The Broad Institute Genomics Platform"/>
            <consortium name="The Broad Institute Genome Sequencing Center for Infectious Disease"/>
            <person name="Wu L."/>
            <person name="Ma J."/>
        </authorList>
    </citation>
    <scope>NUCLEOTIDE SEQUENCE [LARGE SCALE GENOMIC DNA]</scope>
    <source>
        <strain evidence="10">CGMCC 4.7393</strain>
    </source>
</reference>
<dbReference type="InterPro" id="IPR003738">
    <property type="entry name" value="SRAP"/>
</dbReference>
<evidence type="ECO:0000256" key="5">
    <source>
        <dbReference type="ARBA" id="ARBA00023124"/>
    </source>
</evidence>
<dbReference type="SUPFAM" id="SSF143081">
    <property type="entry name" value="BB1717-like"/>
    <property type="match status" value="1"/>
</dbReference>